<accession>A0AAD4Q659</accession>
<dbReference type="SUPFAM" id="SSF56112">
    <property type="entry name" value="Protein kinase-like (PK-like)"/>
    <property type="match status" value="1"/>
</dbReference>
<evidence type="ECO:0000313" key="2">
    <source>
        <dbReference type="Proteomes" id="UP001201262"/>
    </source>
</evidence>
<evidence type="ECO:0008006" key="3">
    <source>
        <dbReference type="Google" id="ProtNLM"/>
    </source>
</evidence>
<dbReference type="AlphaFoldDB" id="A0AAD4Q659"/>
<comment type="caution">
    <text evidence="1">The sequence shown here is derived from an EMBL/GenBank/DDBJ whole genome shotgun (WGS) entry which is preliminary data.</text>
</comment>
<dbReference type="Pfam" id="PF06293">
    <property type="entry name" value="Kdo"/>
    <property type="match status" value="1"/>
</dbReference>
<proteinExistence type="predicted"/>
<dbReference type="RefSeq" id="XP_046077648.1">
    <property type="nucleotide sequence ID" value="XM_046219591.1"/>
</dbReference>
<protein>
    <recommendedName>
        <fullName evidence="3">Alpha-galactosidase A</fullName>
    </recommendedName>
</protein>
<evidence type="ECO:0000313" key="1">
    <source>
        <dbReference type="EMBL" id="KAH8705027.1"/>
    </source>
</evidence>
<dbReference type="GeneID" id="70249878"/>
<sequence length="269" mass="30581">MNSQPKIELLQAEADEDDDSFLRVLVDSQSIKYLTVEPGLYPTEDLCFGPMLHSILPQFPSGDWNDGLISRDQSTDQAHFARVQRTSFPSVKYQWHKTSVDYLDLTFGKKLRTGIYEVSHTRYFDNKVIIAKFARFEWEIGYMENETRAFEWIDGSGIGPQFLGYLTENSNGGRVIGFLMERVTNARHAGPEDFAVCQETLRRLHGLGIRHGDTNRFNFLVVGDGLRAVLIDFDTARKCDDQVDLREEFEGLSVSFEDESMRGGGGILC</sequence>
<dbReference type="EMBL" id="JAJTJA010000001">
    <property type="protein sequence ID" value="KAH8705027.1"/>
    <property type="molecule type" value="Genomic_DNA"/>
</dbReference>
<dbReference type="InterPro" id="IPR011009">
    <property type="entry name" value="Kinase-like_dom_sf"/>
</dbReference>
<reference evidence="1" key="1">
    <citation type="submission" date="2021-12" db="EMBL/GenBank/DDBJ databases">
        <title>Convergent genome expansion in fungi linked to evolution of root-endophyte symbiosis.</title>
        <authorList>
            <consortium name="DOE Joint Genome Institute"/>
            <person name="Ke Y.-H."/>
            <person name="Bonito G."/>
            <person name="Liao H.-L."/>
            <person name="Looney B."/>
            <person name="Rojas-Flechas A."/>
            <person name="Nash J."/>
            <person name="Hameed K."/>
            <person name="Schadt C."/>
            <person name="Martin F."/>
            <person name="Crous P.W."/>
            <person name="Miettinen O."/>
            <person name="Magnuson J.K."/>
            <person name="Labbe J."/>
            <person name="Jacobson D."/>
            <person name="Doktycz M.J."/>
            <person name="Veneault-Fourrey C."/>
            <person name="Kuo A."/>
            <person name="Mondo S."/>
            <person name="Calhoun S."/>
            <person name="Riley R."/>
            <person name="Ohm R."/>
            <person name="LaButti K."/>
            <person name="Andreopoulos B."/>
            <person name="Pangilinan J."/>
            <person name="Nolan M."/>
            <person name="Tritt A."/>
            <person name="Clum A."/>
            <person name="Lipzen A."/>
            <person name="Daum C."/>
            <person name="Barry K."/>
            <person name="Grigoriev I.V."/>
            <person name="Vilgalys R."/>
        </authorList>
    </citation>
    <scope>NUCLEOTIDE SEQUENCE</scope>
    <source>
        <strain evidence="1">PMI_201</strain>
    </source>
</reference>
<gene>
    <name evidence="1" type="ORF">BGW36DRAFT_421604</name>
</gene>
<name>A0AAD4Q659_9EURO</name>
<keyword evidence="2" id="KW-1185">Reference proteome</keyword>
<dbReference type="Proteomes" id="UP001201262">
    <property type="component" value="Unassembled WGS sequence"/>
</dbReference>
<organism evidence="1 2">
    <name type="scientific">Talaromyces proteolyticus</name>
    <dbReference type="NCBI Taxonomy" id="1131652"/>
    <lineage>
        <taxon>Eukaryota</taxon>
        <taxon>Fungi</taxon>
        <taxon>Dikarya</taxon>
        <taxon>Ascomycota</taxon>
        <taxon>Pezizomycotina</taxon>
        <taxon>Eurotiomycetes</taxon>
        <taxon>Eurotiomycetidae</taxon>
        <taxon>Eurotiales</taxon>
        <taxon>Trichocomaceae</taxon>
        <taxon>Talaromyces</taxon>
        <taxon>Talaromyces sect. Bacilispori</taxon>
    </lineage>
</organism>